<dbReference type="InterPro" id="IPR023214">
    <property type="entry name" value="HAD_sf"/>
</dbReference>
<dbReference type="RefSeq" id="WP_145364090.1">
    <property type="nucleotide sequence ID" value="NZ_CP036268.1"/>
</dbReference>
<sequence>MNPIRIKAVCFDFDGIMFNTEDVFEEAGTELLAKRGHELTMEVRRGMTGRREEEAIAHLIEQLELSDTIAELRKEARETFLRLLEGRLAPMPGLFELLELIEGSGLPKGVATSSDRAYLRNLLGRYELASRFNSLMAAEDVDRGKPHPEIYLKSAAALKVDPAEMLVLEDSENGVNAASAAGAYAVAVPNRHTREHDFSRAHFIADGLGDRRIADLIDR</sequence>
<dbReference type="Gene3D" id="3.40.50.1000">
    <property type="entry name" value="HAD superfamily/HAD-like"/>
    <property type="match status" value="1"/>
</dbReference>
<dbReference type="EC" id="3.1.3.-" evidence="1"/>
<keyword evidence="2" id="KW-1185">Reference proteome</keyword>
<dbReference type="PANTHER" id="PTHR18901:SF38">
    <property type="entry name" value="PSEUDOURIDINE-5'-PHOSPHATASE"/>
    <property type="match status" value="1"/>
</dbReference>
<dbReference type="InterPro" id="IPR036412">
    <property type="entry name" value="HAD-like_sf"/>
</dbReference>
<dbReference type="SFLD" id="SFLDS00003">
    <property type="entry name" value="Haloacid_Dehalogenase"/>
    <property type="match status" value="1"/>
</dbReference>
<dbReference type="InterPro" id="IPR041492">
    <property type="entry name" value="HAD_2"/>
</dbReference>
<proteinExistence type="predicted"/>
<name>A0A517R2D8_9PLAN</name>
<accession>A0A517R2D8</accession>
<dbReference type="PANTHER" id="PTHR18901">
    <property type="entry name" value="2-DEOXYGLUCOSE-6-PHOSPHATE PHOSPHATASE 2"/>
    <property type="match status" value="1"/>
</dbReference>
<dbReference type="PRINTS" id="PR00413">
    <property type="entry name" value="HADHALOGNASE"/>
</dbReference>
<gene>
    <name evidence="1" type="ORF">Pan189_24120</name>
</gene>
<dbReference type="OrthoDB" id="9797743at2"/>
<reference evidence="1 2" key="1">
    <citation type="submission" date="2019-02" db="EMBL/GenBank/DDBJ databases">
        <title>Deep-cultivation of Planctomycetes and their phenomic and genomic characterization uncovers novel biology.</title>
        <authorList>
            <person name="Wiegand S."/>
            <person name="Jogler M."/>
            <person name="Boedeker C."/>
            <person name="Pinto D."/>
            <person name="Vollmers J."/>
            <person name="Rivas-Marin E."/>
            <person name="Kohn T."/>
            <person name="Peeters S.H."/>
            <person name="Heuer A."/>
            <person name="Rast P."/>
            <person name="Oberbeckmann S."/>
            <person name="Bunk B."/>
            <person name="Jeske O."/>
            <person name="Meyerdierks A."/>
            <person name="Storesund J.E."/>
            <person name="Kallscheuer N."/>
            <person name="Luecker S."/>
            <person name="Lage O.M."/>
            <person name="Pohl T."/>
            <person name="Merkel B.J."/>
            <person name="Hornburger P."/>
            <person name="Mueller R.-W."/>
            <person name="Bruemmer F."/>
            <person name="Labrenz M."/>
            <person name="Spormann A.M."/>
            <person name="Op den Camp H."/>
            <person name="Overmann J."/>
            <person name="Amann R."/>
            <person name="Jetten M.S.M."/>
            <person name="Mascher T."/>
            <person name="Medema M.H."/>
            <person name="Devos D.P."/>
            <person name="Kaster A.-K."/>
            <person name="Ovreas L."/>
            <person name="Rohde M."/>
            <person name="Galperin M.Y."/>
            <person name="Jogler C."/>
        </authorList>
    </citation>
    <scope>NUCLEOTIDE SEQUENCE [LARGE SCALE GENOMIC DNA]</scope>
    <source>
        <strain evidence="1 2">Pan189</strain>
    </source>
</reference>
<dbReference type="SFLD" id="SFLDG01135">
    <property type="entry name" value="C1.5.6:_HAD__Beta-PGM__Phospha"/>
    <property type="match status" value="1"/>
</dbReference>
<keyword evidence="1" id="KW-0378">Hydrolase</keyword>
<evidence type="ECO:0000313" key="2">
    <source>
        <dbReference type="Proteomes" id="UP000317318"/>
    </source>
</evidence>
<dbReference type="KEGG" id="svp:Pan189_24120"/>
<organism evidence="1 2">
    <name type="scientific">Stratiformator vulcanicus</name>
    <dbReference type="NCBI Taxonomy" id="2527980"/>
    <lineage>
        <taxon>Bacteria</taxon>
        <taxon>Pseudomonadati</taxon>
        <taxon>Planctomycetota</taxon>
        <taxon>Planctomycetia</taxon>
        <taxon>Planctomycetales</taxon>
        <taxon>Planctomycetaceae</taxon>
        <taxon>Stratiformator</taxon>
    </lineage>
</organism>
<dbReference type="Pfam" id="PF13419">
    <property type="entry name" value="HAD_2"/>
    <property type="match status" value="1"/>
</dbReference>
<protein>
    <submittedName>
        <fullName evidence="1">Phosphorylated carbohydrates phosphatase</fullName>
        <ecNumber evidence="1">3.1.3.-</ecNumber>
    </submittedName>
</protein>
<dbReference type="Proteomes" id="UP000317318">
    <property type="component" value="Chromosome"/>
</dbReference>
<evidence type="ECO:0000313" key="1">
    <source>
        <dbReference type="EMBL" id="QDT38028.1"/>
    </source>
</evidence>
<dbReference type="Gene3D" id="1.10.150.240">
    <property type="entry name" value="Putative phosphatase, domain 2"/>
    <property type="match status" value="1"/>
</dbReference>
<dbReference type="InterPro" id="IPR006439">
    <property type="entry name" value="HAD-SF_hydro_IA"/>
</dbReference>
<dbReference type="NCBIfam" id="TIGR01509">
    <property type="entry name" value="HAD-SF-IA-v3"/>
    <property type="match status" value="1"/>
</dbReference>
<dbReference type="InterPro" id="IPR023198">
    <property type="entry name" value="PGP-like_dom2"/>
</dbReference>
<dbReference type="EMBL" id="CP036268">
    <property type="protein sequence ID" value="QDT38028.1"/>
    <property type="molecule type" value="Genomic_DNA"/>
</dbReference>
<dbReference type="SUPFAM" id="SSF56784">
    <property type="entry name" value="HAD-like"/>
    <property type="match status" value="1"/>
</dbReference>
<dbReference type="SFLD" id="SFLDG01129">
    <property type="entry name" value="C1.5:_HAD__Beta-PGM__Phosphata"/>
    <property type="match status" value="1"/>
</dbReference>
<dbReference type="GO" id="GO:0016787">
    <property type="term" value="F:hydrolase activity"/>
    <property type="evidence" value="ECO:0007669"/>
    <property type="project" value="UniProtKB-KW"/>
</dbReference>
<dbReference type="AlphaFoldDB" id="A0A517R2D8"/>